<evidence type="ECO:0000256" key="4">
    <source>
        <dbReference type="SAM" id="MobiDB-lite"/>
    </source>
</evidence>
<keyword evidence="1" id="KW-0677">Repeat</keyword>
<dbReference type="GO" id="GO:0005654">
    <property type="term" value="C:nucleoplasm"/>
    <property type="evidence" value="ECO:0007669"/>
    <property type="project" value="TreeGrafter"/>
</dbReference>
<accession>A0A915HNT3</accession>
<dbReference type="Gene3D" id="1.25.40.10">
    <property type="entry name" value="Tetratricopeptide repeat domain"/>
    <property type="match status" value="1"/>
</dbReference>
<evidence type="ECO:0000313" key="6">
    <source>
        <dbReference type="Proteomes" id="UP000887565"/>
    </source>
</evidence>
<feature type="region of interest" description="Disordered" evidence="4">
    <location>
        <begin position="78"/>
        <end position="148"/>
    </location>
</feature>
<keyword evidence="2" id="KW-0802">TPR repeat</keyword>
<evidence type="ECO:0000256" key="1">
    <source>
        <dbReference type="ARBA" id="ARBA00022737"/>
    </source>
</evidence>
<feature type="region of interest" description="Disordered" evidence="4">
    <location>
        <begin position="402"/>
        <end position="423"/>
    </location>
</feature>
<dbReference type="InterPro" id="IPR011990">
    <property type="entry name" value="TPR-like_helical_dom_sf"/>
</dbReference>
<dbReference type="Proteomes" id="UP000887565">
    <property type="component" value="Unplaced"/>
</dbReference>
<proteinExistence type="predicted"/>
<dbReference type="SUPFAM" id="SSF48452">
    <property type="entry name" value="TPR-like"/>
    <property type="match status" value="1"/>
</dbReference>
<evidence type="ECO:0000256" key="3">
    <source>
        <dbReference type="SAM" id="Coils"/>
    </source>
</evidence>
<dbReference type="WBParaSite" id="nRc.2.0.1.t03603-RA">
    <property type="protein sequence ID" value="nRc.2.0.1.t03603-RA"/>
    <property type="gene ID" value="nRc.2.0.1.g03603"/>
</dbReference>
<keyword evidence="3" id="KW-0175">Coiled coil</keyword>
<dbReference type="GO" id="GO:0042393">
    <property type="term" value="F:histone binding"/>
    <property type="evidence" value="ECO:0007669"/>
    <property type="project" value="TreeGrafter"/>
</dbReference>
<organism evidence="6 7">
    <name type="scientific">Romanomermis culicivorax</name>
    <name type="common">Nematode worm</name>
    <dbReference type="NCBI Taxonomy" id="13658"/>
    <lineage>
        <taxon>Eukaryota</taxon>
        <taxon>Metazoa</taxon>
        <taxon>Ecdysozoa</taxon>
        <taxon>Nematoda</taxon>
        <taxon>Enoplea</taxon>
        <taxon>Dorylaimia</taxon>
        <taxon>Mermithida</taxon>
        <taxon>Mermithoidea</taxon>
        <taxon>Mermithidae</taxon>
        <taxon>Romanomermis</taxon>
    </lineage>
</organism>
<evidence type="ECO:0000256" key="2">
    <source>
        <dbReference type="ARBA" id="ARBA00022803"/>
    </source>
</evidence>
<dbReference type="AlphaFoldDB" id="A0A915HNT3"/>
<feature type="domain" description="Tetratricopeptide SHNi-TPR" evidence="5">
    <location>
        <begin position="198"/>
        <end position="231"/>
    </location>
</feature>
<dbReference type="PANTHER" id="PTHR15081:SF1">
    <property type="entry name" value="NUCLEAR AUTOANTIGENIC SPERM PROTEIN"/>
    <property type="match status" value="1"/>
</dbReference>
<name>A0A915HNT3_ROMCU</name>
<dbReference type="GO" id="GO:0006335">
    <property type="term" value="P:DNA replication-dependent chromatin assembly"/>
    <property type="evidence" value="ECO:0007669"/>
    <property type="project" value="TreeGrafter"/>
</dbReference>
<dbReference type="OMA" id="IDDIDAC"/>
<dbReference type="Pfam" id="PF10516">
    <property type="entry name" value="SHNi-TPR"/>
    <property type="match status" value="1"/>
</dbReference>
<dbReference type="PANTHER" id="PTHR15081">
    <property type="entry name" value="NUCLEAR AUTOANTIGENIC SPERM PROTEIN NASP -RELATED"/>
    <property type="match status" value="1"/>
</dbReference>
<sequence>MLQLMKTVGGLIKKAQNLLTEGRRFLVCRDYQNAVDILYEACNLFPQLYGEMAAECAEVYLLYGKSLVELERSNQTIFGGKNENAGDEGESEEEGDDDEADDQKTVEEKSEFDGVKESNENEPSEDKENVAVAAEASSGDENDEKKDEYQIQKLDKDGTSNGNGNRDEPGCSSIVEDNVEKTSAEVEETKKNDMLRLSEVRMTLGEVCALDEKYIEAVQEFTAALEILKEICAEDDRRLAEIYFQIGTASELNFNFEMAAENIKRAAKVLENRKRNFEEQLGTLTADDIDFSCKKEDIESEIKDLNEVLADIQQRLVDLNESQKNSDAIKQNLMELASKKCSVADETVGASIEKPNGHVASATDVSHLIRRPLKRASNGSSPENEAKRAKFVEEIAKNLDGNTKAENNCDQTKTNENDQKMSFEKSENSGLHSRIRSYTTWQNQPPLRDAFRMRPGRIQRTLPTIKLAGHVLKPRSTIFPERSAKA</sequence>
<feature type="coiled-coil region" evidence="3">
    <location>
        <begin position="260"/>
        <end position="339"/>
    </location>
</feature>
<evidence type="ECO:0000313" key="7">
    <source>
        <dbReference type="WBParaSite" id="nRc.2.0.1.t03603-RA"/>
    </source>
</evidence>
<dbReference type="InterPro" id="IPR051730">
    <property type="entry name" value="NASP-like"/>
</dbReference>
<evidence type="ECO:0000259" key="5">
    <source>
        <dbReference type="Pfam" id="PF10516"/>
    </source>
</evidence>
<dbReference type="InterPro" id="IPR019544">
    <property type="entry name" value="Tetratricopeptide_SHNi-TPR_dom"/>
</dbReference>
<feature type="compositionally biased region" description="Basic and acidic residues" evidence="4">
    <location>
        <begin position="413"/>
        <end position="423"/>
    </location>
</feature>
<protein>
    <submittedName>
        <fullName evidence="7">Tetratricopeptide SHNi-TPR domain-containing protein</fullName>
    </submittedName>
</protein>
<feature type="compositionally biased region" description="Acidic residues" evidence="4">
    <location>
        <begin position="85"/>
        <end position="101"/>
    </location>
</feature>
<dbReference type="GO" id="GO:0034080">
    <property type="term" value="P:CENP-A containing chromatin assembly"/>
    <property type="evidence" value="ECO:0007669"/>
    <property type="project" value="TreeGrafter"/>
</dbReference>
<feature type="compositionally biased region" description="Basic and acidic residues" evidence="4">
    <location>
        <begin position="102"/>
        <end position="129"/>
    </location>
</feature>
<feature type="region of interest" description="Disordered" evidence="4">
    <location>
        <begin position="154"/>
        <end position="173"/>
    </location>
</feature>
<reference evidence="7" key="1">
    <citation type="submission" date="2022-11" db="UniProtKB">
        <authorList>
            <consortium name="WormBaseParasite"/>
        </authorList>
    </citation>
    <scope>IDENTIFICATION</scope>
</reference>
<keyword evidence="6" id="KW-1185">Reference proteome</keyword>
<feature type="compositionally biased region" description="Polar residues" evidence="4">
    <location>
        <begin position="402"/>
        <end position="412"/>
    </location>
</feature>